<feature type="compositionally biased region" description="Low complexity" evidence="1">
    <location>
        <begin position="93"/>
        <end position="102"/>
    </location>
</feature>
<reference evidence="3 4" key="1">
    <citation type="submission" date="2024-02" db="EMBL/GenBank/DDBJ databases">
        <title>Discinaceae phylogenomics.</title>
        <authorList>
            <person name="Dirks A.C."/>
            <person name="James T.Y."/>
        </authorList>
    </citation>
    <scope>NUCLEOTIDE SEQUENCE [LARGE SCALE GENOMIC DNA]</scope>
    <source>
        <strain evidence="3 4">ACD0624</strain>
    </source>
</reference>
<feature type="region of interest" description="Disordered" evidence="1">
    <location>
        <begin position="88"/>
        <end position="107"/>
    </location>
</feature>
<evidence type="ECO:0000313" key="4">
    <source>
        <dbReference type="Proteomes" id="UP001447188"/>
    </source>
</evidence>
<evidence type="ECO:0000313" key="3">
    <source>
        <dbReference type="EMBL" id="KAL0637458.1"/>
    </source>
</evidence>
<dbReference type="Proteomes" id="UP001447188">
    <property type="component" value="Unassembled WGS sequence"/>
</dbReference>
<organism evidence="3 4">
    <name type="scientific">Discina gigas</name>
    <dbReference type="NCBI Taxonomy" id="1032678"/>
    <lineage>
        <taxon>Eukaryota</taxon>
        <taxon>Fungi</taxon>
        <taxon>Dikarya</taxon>
        <taxon>Ascomycota</taxon>
        <taxon>Pezizomycotina</taxon>
        <taxon>Pezizomycetes</taxon>
        <taxon>Pezizales</taxon>
        <taxon>Discinaceae</taxon>
        <taxon>Discina</taxon>
    </lineage>
</organism>
<feature type="transmembrane region" description="Helical" evidence="2">
    <location>
        <begin position="249"/>
        <end position="267"/>
    </location>
</feature>
<evidence type="ECO:0000256" key="1">
    <source>
        <dbReference type="SAM" id="MobiDB-lite"/>
    </source>
</evidence>
<dbReference type="EMBL" id="JBBBZM010000034">
    <property type="protein sequence ID" value="KAL0637458.1"/>
    <property type="molecule type" value="Genomic_DNA"/>
</dbReference>
<gene>
    <name evidence="3" type="ORF">Q9L58_003513</name>
</gene>
<keyword evidence="4" id="KW-1185">Reference proteome</keyword>
<comment type="caution">
    <text evidence="3">The sequence shown here is derived from an EMBL/GenBank/DDBJ whole genome shotgun (WGS) entry which is preliminary data.</text>
</comment>
<sequence length="383" mass="41941">MTVDSIKHGTTLCPFPHQEDLISISALRENIQKELLDKKSPPSETEVLSALQACQSYVAFQLEAASNISADTTPTSALLSLDDDRIKQATQHPSSSSVPSSLPRKKVPGLPIARPPAECLETVAASLEKTFPSNFDPLTDIAYKIVSHPSVFLTTKILASYVSLQSLICDPSPIPAVFSLYANKPFTPPGSSKTLYPNPRQAKHAIPSSIASAALGAAIGVKDMSLCLDIIDTSYGAPAFQRSKLIRRATPAAVACCLVPAAVYTLADMLAKYQDEVDHSLAVKYAFVGMLAYVFFTGSIGMVALMTSNDQMVRVTWIVGTPLRQRWWREEEREALDRVAQAWGFEEPNKRGFEEGDEWELLREVANRKGMYLDNPTLMEGME</sequence>
<feature type="transmembrane region" description="Helical" evidence="2">
    <location>
        <begin position="287"/>
        <end position="306"/>
    </location>
</feature>
<name>A0ABR3GNK7_9PEZI</name>
<protein>
    <submittedName>
        <fullName evidence="3">Uncharacterized protein</fullName>
    </submittedName>
</protein>
<accession>A0ABR3GNK7</accession>
<proteinExistence type="predicted"/>
<keyword evidence="2" id="KW-1133">Transmembrane helix</keyword>
<keyword evidence="2" id="KW-0812">Transmembrane</keyword>
<evidence type="ECO:0000256" key="2">
    <source>
        <dbReference type="SAM" id="Phobius"/>
    </source>
</evidence>
<keyword evidence="2" id="KW-0472">Membrane</keyword>